<evidence type="ECO:0000313" key="3">
    <source>
        <dbReference type="EMBL" id="CAF9907035.1"/>
    </source>
</evidence>
<proteinExistence type="predicted"/>
<dbReference type="OrthoDB" id="6079484at2759"/>
<dbReference type="EMBL" id="CAJPDT010000003">
    <property type="protein sequence ID" value="CAF9907035.1"/>
    <property type="molecule type" value="Genomic_DNA"/>
</dbReference>
<evidence type="ECO:0000313" key="4">
    <source>
        <dbReference type="Proteomes" id="UP000664534"/>
    </source>
</evidence>
<feature type="transmembrane region" description="Helical" evidence="2">
    <location>
        <begin position="73"/>
        <end position="91"/>
    </location>
</feature>
<keyword evidence="4" id="KW-1185">Reference proteome</keyword>
<feature type="transmembrane region" description="Helical" evidence="2">
    <location>
        <begin position="35"/>
        <end position="52"/>
    </location>
</feature>
<dbReference type="InterPro" id="IPR021109">
    <property type="entry name" value="Peptidase_aspartic_dom_sf"/>
</dbReference>
<feature type="transmembrane region" description="Helical" evidence="2">
    <location>
        <begin position="12"/>
        <end position="29"/>
    </location>
</feature>
<evidence type="ECO:0000256" key="2">
    <source>
        <dbReference type="SAM" id="Phobius"/>
    </source>
</evidence>
<feature type="region of interest" description="Disordered" evidence="1">
    <location>
        <begin position="284"/>
        <end position="313"/>
    </location>
</feature>
<dbReference type="CDD" id="cd00303">
    <property type="entry name" value="retropepsin_like"/>
    <property type="match status" value="2"/>
</dbReference>
<keyword evidence="2" id="KW-0812">Transmembrane</keyword>
<dbReference type="Gene3D" id="2.40.70.10">
    <property type="entry name" value="Acid Proteases"/>
    <property type="match status" value="2"/>
</dbReference>
<sequence>MSSPGASTARLEVFFFTCLSLTILGTYLGLTYPPFVISLVLLSLGLLLLLWPKGEAQFFPATRSTCARHETSFVELCALVYILSAALSLYARIQARSFRSNVVLVLLREQAITSIRKIDLIACAAIVISHLTGHHDICDRIHRRVLWFGKQLHRFSGGLCNVFFQMLQEPDLERQSMGQRNDILGLPAQGVENLSKSKDQTTSKYQGHTIPRLVDGTDGLNLQERFRYLRSLSMSLDSISFMHQELRSISAQLRWTALRDRATHHKLPMQDFFSLATTQARGGSVKAGRGQMDAVGPMLKTPPRSRRTSTQDQLPRLSSIVPNIVKLHNALNSQDVQPSEKTQQLELSITNQRSPIPTPVFQLPGTLETICVKALPDTGSSQSVIDKNLVQSLFPSIPILPVYEYTDNLLVAPDGQPIPCIGKICLSWIFKDEKEKHHRWFYVVENCSKGVIIGNGFLRHTETMSKHRHRLELTKPSDPNSPPGHLLSEGVNEARQDECLRQLVLGRINGTDTLASLDTGSEANLMSVDYANSLRLTILPLPRSEQHVRYADGRQGSMLGQVEVDWSFFDSPNKVAKVIFYVLRTCIHPVIFGERFIFSEDPWFNHEAALSDAASETAVIGVVGLEKVRRFWGLLGGYRPDPQEEAKHRERKARHDRAVALLQAQLRAHASPQARQLAQMQSPAVPQPAVVAPSNRPGSQ</sequence>
<organism evidence="3 4">
    <name type="scientific">Imshaugia aleurites</name>
    <dbReference type="NCBI Taxonomy" id="172621"/>
    <lineage>
        <taxon>Eukaryota</taxon>
        <taxon>Fungi</taxon>
        <taxon>Dikarya</taxon>
        <taxon>Ascomycota</taxon>
        <taxon>Pezizomycotina</taxon>
        <taxon>Lecanoromycetes</taxon>
        <taxon>OSLEUM clade</taxon>
        <taxon>Lecanoromycetidae</taxon>
        <taxon>Lecanorales</taxon>
        <taxon>Lecanorineae</taxon>
        <taxon>Parmeliaceae</taxon>
        <taxon>Imshaugia</taxon>
    </lineage>
</organism>
<comment type="caution">
    <text evidence="3">The sequence shown here is derived from an EMBL/GenBank/DDBJ whole genome shotgun (WGS) entry which is preliminary data.</text>
</comment>
<feature type="region of interest" description="Disordered" evidence="1">
    <location>
        <begin position="672"/>
        <end position="700"/>
    </location>
</feature>
<name>A0A8H3EK37_9LECA</name>
<reference evidence="3" key="1">
    <citation type="submission" date="2021-03" db="EMBL/GenBank/DDBJ databases">
        <authorList>
            <person name="Tagirdzhanova G."/>
        </authorList>
    </citation>
    <scope>NUCLEOTIDE SEQUENCE</scope>
</reference>
<feature type="compositionally biased region" description="Low complexity" evidence="1">
    <location>
        <begin position="678"/>
        <end position="694"/>
    </location>
</feature>
<dbReference type="AlphaFoldDB" id="A0A8H3EK37"/>
<keyword evidence="2" id="KW-1133">Transmembrane helix</keyword>
<keyword evidence="2" id="KW-0472">Membrane</keyword>
<dbReference type="Proteomes" id="UP000664534">
    <property type="component" value="Unassembled WGS sequence"/>
</dbReference>
<gene>
    <name evidence="3" type="ORF">IMSHALPRED_005423</name>
</gene>
<evidence type="ECO:0000256" key="1">
    <source>
        <dbReference type="SAM" id="MobiDB-lite"/>
    </source>
</evidence>
<accession>A0A8H3EK37</accession>
<protein>
    <submittedName>
        <fullName evidence="3">Uncharacterized protein</fullName>
    </submittedName>
</protein>